<dbReference type="SMART" id="SM00249">
    <property type="entry name" value="PHD"/>
    <property type="match status" value="1"/>
</dbReference>
<evidence type="ECO:0000313" key="9">
    <source>
        <dbReference type="EMBL" id="WPG98433.1"/>
    </source>
</evidence>
<feature type="region of interest" description="Disordered" evidence="7">
    <location>
        <begin position="159"/>
        <end position="364"/>
    </location>
</feature>
<dbReference type="InterPro" id="IPR013083">
    <property type="entry name" value="Znf_RING/FYVE/PHD"/>
</dbReference>
<sequence length="777" mass="84324">MARYSLSSLLNPVDVQAPPTTTAHALPHTNSLTSASLPSIHHLHDPDSLRASYPYTDRRHDIPLAMDEALKALKSLSESNAPPPASTAQWQRSSAQSKSDISPATPVEPPSQVSRENGSPTLEQYRVSSRSPEQRKASIKSPMHAEFTLTPMQGVEIEQNESDKSASLAQRQSNAGSSAINSLTGASGLSREDLRSQSNSAHLGSNTDGEPSSPTRIKQEAVPTPRAVSPANVNHPPPSQQSAVASLKNEQSLRVQSPLRESSVPVPSTEMPSTEQSTKKRPAPPRTKKGTASIMKKAPPSKKRKIEPKNSETPSSSRASRPSGFKTGSTKSTPANSSPARSSRSDSADPDDDVDDDDEGDGSEDDGGTYCICRKSDTGTFMIGCDGTCDDWFHGKCVGIQERDKGLIDKYLCPNCTEAGIGLTTWKRICRRRGCRQPARVTKNKGGSKYCSEECGVLYFREMVAKTRGREETIRDRSSRRKTNTAHTDDDDLGARGGLLAAGEVKGLLDSASSAADFGKLGEGALSPPATANGKEAGVAAEEVFTEAETEALDRIRLQKDNARRRHQLLKDRLKFITLVKQASGRMATEKELKPKDYCGYDPRIEWTEDNFAAWRESPIGKRAFELETLAMNDNGEKNEHGDAVVEDADGSQTKAALEICDRKKCPRHAEWAKLSVDDLRFEMSNNSDDMRALDKEEMQIRERAALRGKAGGTKNEGYAEVHGQTLTNGNHVSNGDFMDIDPVIKETPSIVETVEITSGVQPVLDAPEDMVVDGTT</sequence>
<organism evidence="9 10">
    <name type="scientific">Acrodontium crateriforme</name>
    <dbReference type="NCBI Taxonomy" id="150365"/>
    <lineage>
        <taxon>Eukaryota</taxon>
        <taxon>Fungi</taxon>
        <taxon>Dikarya</taxon>
        <taxon>Ascomycota</taxon>
        <taxon>Pezizomycotina</taxon>
        <taxon>Dothideomycetes</taxon>
        <taxon>Dothideomycetidae</taxon>
        <taxon>Mycosphaerellales</taxon>
        <taxon>Teratosphaeriaceae</taxon>
        <taxon>Acrodontium</taxon>
    </lineage>
</organism>
<dbReference type="PROSITE" id="PS01359">
    <property type="entry name" value="ZF_PHD_1"/>
    <property type="match status" value="1"/>
</dbReference>
<keyword evidence="5" id="KW-0539">Nucleus</keyword>
<feature type="compositionally biased region" description="Polar residues" evidence="7">
    <location>
        <begin position="196"/>
        <end position="216"/>
    </location>
</feature>
<evidence type="ECO:0000256" key="7">
    <source>
        <dbReference type="SAM" id="MobiDB-lite"/>
    </source>
</evidence>
<feature type="compositionally biased region" description="Acidic residues" evidence="7">
    <location>
        <begin position="348"/>
        <end position="364"/>
    </location>
</feature>
<dbReference type="GO" id="GO:0048188">
    <property type="term" value="C:Set1C/COMPASS complex"/>
    <property type="evidence" value="ECO:0007669"/>
    <property type="project" value="InterPro"/>
</dbReference>
<dbReference type="InterPro" id="IPR001965">
    <property type="entry name" value="Znf_PHD"/>
</dbReference>
<dbReference type="InterPro" id="IPR011011">
    <property type="entry name" value="Znf_FYVE_PHD"/>
</dbReference>
<feature type="region of interest" description="Disordered" evidence="7">
    <location>
        <begin position="470"/>
        <end position="493"/>
    </location>
</feature>
<feature type="compositionally biased region" description="Polar residues" evidence="7">
    <location>
        <begin position="77"/>
        <end position="102"/>
    </location>
</feature>
<reference evidence="9 10" key="1">
    <citation type="submission" date="2023-11" db="EMBL/GenBank/DDBJ databases">
        <title>An acidophilic fungus is an integral part of prey digestion in a carnivorous sundew plant.</title>
        <authorList>
            <person name="Tsai I.J."/>
        </authorList>
    </citation>
    <scope>NUCLEOTIDE SEQUENCE [LARGE SCALE GENOMIC DNA]</scope>
    <source>
        <strain evidence="9">169a</strain>
    </source>
</reference>
<dbReference type="Pfam" id="PF00628">
    <property type="entry name" value="PHD"/>
    <property type="match status" value="1"/>
</dbReference>
<dbReference type="PANTHER" id="PTHR46174">
    <property type="entry name" value="CXXC-TYPE ZINC FINGER PROTEIN 1"/>
    <property type="match status" value="1"/>
</dbReference>
<dbReference type="Proteomes" id="UP001303373">
    <property type="component" value="Chromosome 2"/>
</dbReference>
<evidence type="ECO:0000259" key="8">
    <source>
        <dbReference type="PROSITE" id="PS50016"/>
    </source>
</evidence>
<dbReference type="GO" id="GO:0045893">
    <property type="term" value="P:positive regulation of DNA-templated transcription"/>
    <property type="evidence" value="ECO:0007669"/>
    <property type="project" value="TreeGrafter"/>
</dbReference>
<evidence type="ECO:0000256" key="1">
    <source>
        <dbReference type="ARBA" id="ARBA00004123"/>
    </source>
</evidence>
<feature type="compositionally biased region" description="Polar residues" evidence="7">
    <location>
        <begin position="111"/>
        <end position="131"/>
    </location>
</feature>
<evidence type="ECO:0000256" key="3">
    <source>
        <dbReference type="ARBA" id="ARBA00022771"/>
    </source>
</evidence>
<dbReference type="Gene3D" id="3.30.40.10">
    <property type="entry name" value="Zinc/RING finger domain, C3HC4 (zinc finger)"/>
    <property type="match status" value="1"/>
</dbReference>
<gene>
    <name evidence="9" type="ORF">R9X50_00122300</name>
</gene>
<proteinExistence type="predicted"/>
<feature type="domain" description="PHD-type" evidence="8">
    <location>
        <begin position="368"/>
        <end position="419"/>
    </location>
</feature>
<dbReference type="InterPro" id="IPR037869">
    <property type="entry name" value="Spp1/CFP1"/>
</dbReference>
<dbReference type="PANTHER" id="PTHR46174:SF1">
    <property type="entry name" value="CXXC-TYPE ZINC FINGER PROTEIN 1"/>
    <property type="match status" value="1"/>
</dbReference>
<comment type="subcellular location">
    <subcellularLocation>
        <location evidence="1">Nucleus</location>
    </subcellularLocation>
</comment>
<dbReference type="GO" id="GO:0008270">
    <property type="term" value="F:zinc ion binding"/>
    <property type="evidence" value="ECO:0007669"/>
    <property type="project" value="UniProtKB-KW"/>
</dbReference>
<name>A0AAQ3LZ23_9PEZI</name>
<feature type="region of interest" description="Disordered" evidence="7">
    <location>
        <begin position="77"/>
        <end position="145"/>
    </location>
</feature>
<evidence type="ECO:0000256" key="5">
    <source>
        <dbReference type="ARBA" id="ARBA00023242"/>
    </source>
</evidence>
<protein>
    <recommendedName>
        <fullName evidence="8">PHD-type domain-containing protein</fullName>
    </recommendedName>
</protein>
<keyword evidence="4" id="KW-0862">Zinc</keyword>
<dbReference type="InterPro" id="IPR019786">
    <property type="entry name" value="Zinc_finger_PHD-type_CS"/>
</dbReference>
<dbReference type="AlphaFoldDB" id="A0AAQ3LZ23"/>
<feature type="compositionally biased region" description="Polar residues" evidence="7">
    <location>
        <begin position="165"/>
        <end position="187"/>
    </location>
</feature>
<evidence type="ECO:0000256" key="6">
    <source>
        <dbReference type="PROSITE-ProRule" id="PRU00146"/>
    </source>
</evidence>
<dbReference type="PROSITE" id="PS50016">
    <property type="entry name" value="ZF_PHD_2"/>
    <property type="match status" value="1"/>
</dbReference>
<keyword evidence="10" id="KW-1185">Reference proteome</keyword>
<evidence type="ECO:0000256" key="4">
    <source>
        <dbReference type="ARBA" id="ARBA00022833"/>
    </source>
</evidence>
<keyword evidence="3 6" id="KW-0863">Zinc-finger</keyword>
<dbReference type="EMBL" id="CP138581">
    <property type="protein sequence ID" value="WPG98433.1"/>
    <property type="molecule type" value="Genomic_DNA"/>
</dbReference>
<dbReference type="InterPro" id="IPR019787">
    <property type="entry name" value="Znf_PHD-finger"/>
</dbReference>
<accession>A0AAQ3LZ23</accession>
<dbReference type="SUPFAM" id="SSF57903">
    <property type="entry name" value="FYVE/PHD zinc finger"/>
    <property type="match status" value="1"/>
</dbReference>
<feature type="compositionally biased region" description="Basic residues" evidence="7">
    <location>
        <begin position="279"/>
        <end position="289"/>
    </location>
</feature>
<feature type="compositionally biased region" description="Polar residues" evidence="7">
    <location>
        <begin position="311"/>
        <end position="336"/>
    </location>
</feature>
<keyword evidence="2" id="KW-0479">Metal-binding</keyword>
<evidence type="ECO:0000313" key="10">
    <source>
        <dbReference type="Proteomes" id="UP001303373"/>
    </source>
</evidence>
<feature type="compositionally biased region" description="Polar residues" evidence="7">
    <location>
        <begin position="240"/>
        <end position="255"/>
    </location>
</feature>
<evidence type="ECO:0000256" key="2">
    <source>
        <dbReference type="ARBA" id="ARBA00022723"/>
    </source>
</evidence>